<gene>
    <name evidence="1" type="ORF">A2358_03920</name>
</gene>
<accession>A0A1G2IW65</accession>
<sequence length="161" mass="18364">MIIFINGSINSGKTTVAKILFKELPNFVLVEIDAFHEMINWMPISQAVPINLENAVFAIKNFARKGINSIVPYPLSQKNYDYMMGELKAVNTKIYVFTLSPKFDKALTNRGERKLTNEEKDRIKYHYEIGIHAPNFGEIIDNSEQSPEETAKVILDKIKIA</sequence>
<dbReference type="AlphaFoldDB" id="A0A1G2IW65"/>
<dbReference type="SUPFAM" id="SSF52540">
    <property type="entry name" value="P-loop containing nucleoside triphosphate hydrolases"/>
    <property type="match status" value="1"/>
</dbReference>
<dbReference type="CDD" id="cd02019">
    <property type="entry name" value="NK"/>
    <property type="match status" value="1"/>
</dbReference>
<dbReference type="Pfam" id="PF07931">
    <property type="entry name" value="CPT"/>
    <property type="match status" value="1"/>
</dbReference>
<comment type="caution">
    <text evidence="1">The sequence shown here is derived from an EMBL/GenBank/DDBJ whole genome shotgun (WGS) entry which is preliminary data.</text>
</comment>
<protein>
    <recommendedName>
        <fullName evidence="3">Shikimate kinase</fullName>
    </recommendedName>
</protein>
<evidence type="ECO:0000313" key="2">
    <source>
        <dbReference type="Proteomes" id="UP000178650"/>
    </source>
</evidence>
<evidence type="ECO:0008006" key="3">
    <source>
        <dbReference type="Google" id="ProtNLM"/>
    </source>
</evidence>
<proteinExistence type="predicted"/>
<organism evidence="1 2">
    <name type="scientific">Candidatus Staskawiczbacteria bacterium RIFOXYB1_FULL_37_44</name>
    <dbReference type="NCBI Taxonomy" id="1802223"/>
    <lineage>
        <taxon>Bacteria</taxon>
        <taxon>Candidatus Staskawicziibacteriota</taxon>
    </lineage>
</organism>
<dbReference type="EMBL" id="MHPJ01000009">
    <property type="protein sequence ID" value="OGZ79104.1"/>
    <property type="molecule type" value="Genomic_DNA"/>
</dbReference>
<dbReference type="Gene3D" id="3.40.50.300">
    <property type="entry name" value="P-loop containing nucleotide triphosphate hydrolases"/>
    <property type="match status" value="1"/>
</dbReference>
<dbReference type="InterPro" id="IPR027417">
    <property type="entry name" value="P-loop_NTPase"/>
</dbReference>
<dbReference type="Proteomes" id="UP000178650">
    <property type="component" value="Unassembled WGS sequence"/>
</dbReference>
<reference evidence="1 2" key="1">
    <citation type="journal article" date="2016" name="Nat. Commun.">
        <title>Thousands of microbial genomes shed light on interconnected biogeochemical processes in an aquifer system.</title>
        <authorList>
            <person name="Anantharaman K."/>
            <person name="Brown C.T."/>
            <person name="Hug L.A."/>
            <person name="Sharon I."/>
            <person name="Castelle C.J."/>
            <person name="Probst A.J."/>
            <person name="Thomas B.C."/>
            <person name="Singh A."/>
            <person name="Wilkins M.J."/>
            <person name="Karaoz U."/>
            <person name="Brodie E.L."/>
            <person name="Williams K.H."/>
            <person name="Hubbard S.S."/>
            <person name="Banfield J.F."/>
        </authorList>
    </citation>
    <scope>NUCLEOTIDE SEQUENCE [LARGE SCALE GENOMIC DNA]</scope>
</reference>
<dbReference type="STRING" id="1802223.A2358_03920"/>
<evidence type="ECO:0000313" key="1">
    <source>
        <dbReference type="EMBL" id="OGZ79104.1"/>
    </source>
</evidence>
<name>A0A1G2IW65_9BACT</name>